<feature type="compositionally biased region" description="Polar residues" evidence="1">
    <location>
        <begin position="160"/>
        <end position="176"/>
    </location>
</feature>
<keyword evidence="4" id="KW-1185">Reference proteome</keyword>
<dbReference type="InterPro" id="IPR034751">
    <property type="entry name" value="Yippee"/>
</dbReference>
<reference evidence="3 4" key="2">
    <citation type="journal article" date="2017" name="Genome Biol.">
        <title>New reference genome sequences of hot pepper reveal the massive evolution of plant disease-resistance genes by retroduplication.</title>
        <authorList>
            <person name="Kim S."/>
            <person name="Park J."/>
            <person name="Yeom S.I."/>
            <person name="Kim Y.M."/>
            <person name="Seo E."/>
            <person name="Kim K.T."/>
            <person name="Kim M.S."/>
            <person name="Lee J.M."/>
            <person name="Cheong K."/>
            <person name="Shin H.S."/>
            <person name="Kim S.B."/>
            <person name="Han K."/>
            <person name="Lee J."/>
            <person name="Park M."/>
            <person name="Lee H.A."/>
            <person name="Lee H.Y."/>
            <person name="Lee Y."/>
            <person name="Oh S."/>
            <person name="Lee J.H."/>
            <person name="Choi E."/>
            <person name="Choi E."/>
            <person name="Lee S.E."/>
            <person name="Jeon J."/>
            <person name="Kim H."/>
            <person name="Choi G."/>
            <person name="Song H."/>
            <person name="Lee J."/>
            <person name="Lee S.C."/>
            <person name="Kwon J.K."/>
            <person name="Lee H.Y."/>
            <person name="Koo N."/>
            <person name="Hong Y."/>
            <person name="Kim R.W."/>
            <person name="Kang W.H."/>
            <person name="Huh J.H."/>
            <person name="Kang B.C."/>
            <person name="Yang T.J."/>
            <person name="Lee Y.H."/>
            <person name="Bennetzen J.L."/>
            <person name="Choi D."/>
        </authorList>
    </citation>
    <scope>NUCLEOTIDE SEQUENCE [LARGE SCALE GENOMIC DNA]</scope>
    <source>
        <strain evidence="4">cv. CM334</strain>
    </source>
</reference>
<protein>
    <recommendedName>
        <fullName evidence="2">Yippee domain-containing protein</fullName>
    </recommendedName>
</protein>
<sequence length="244" mass="27566">MYLSGVTLHDSLFGGANEQAPNQQDGGAIDQVGGVNEQNHDEDGLLGLQYILLLQVLNLIPRRIFDRVFNVDVSEDVNDYRVINGYTLVDIFCFQCEMLLGWQFIAVPQPSPSIYIRQGRFYMRLHKLTYWDNEPLLRDLNEELGLPYELVPDEQVLGGNEQNADQDGNANEQIPTEQDLGANEPNADQDGEFNEQVPNEQDVDVNEQNADLDGDNEQNHDQDEGGNDQNNDEDGSPQAKRRKM</sequence>
<dbReference type="AlphaFoldDB" id="A0A2G2ZDW9"/>
<feature type="compositionally biased region" description="Acidic residues" evidence="1">
    <location>
        <begin position="201"/>
        <end position="216"/>
    </location>
</feature>
<comment type="caution">
    <text evidence="3">The sequence shown here is derived from an EMBL/GenBank/DDBJ whole genome shotgun (WGS) entry which is preliminary data.</text>
</comment>
<evidence type="ECO:0000256" key="1">
    <source>
        <dbReference type="SAM" id="MobiDB-lite"/>
    </source>
</evidence>
<gene>
    <name evidence="3" type="ORF">T459_18242</name>
</gene>
<feature type="compositionally biased region" description="Acidic residues" evidence="1">
    <location>
        <begin position="224"/>
        <end position="235"/>
    </location>
</feature>
<organism evidence="3 4">
    <name type="scientific">Capsicum annuum</name>
    <name type="common">Capsicum pepper</name>
    <dbReference type="NCBI Taxonomy" id="4072"/>
    <lineage>
        <taxon>Eukaryota</taxon>
        <taxon>Viridiplantae</taxon>
        <taxon>Streptophyta</taxon>
        <taxon>Embryophyta</taxon>
        <taxon>Tracheophyta</taxon>
        <taxon>Spermatophyta</taxon>
        <taxon>Magnoliopsida</taxon>
        <taxon>eudicotyledons</taxon>
        <taxon>Gunneridae</taxon>
        <taxon>Pentapetalae</taxon>
        <taxon>asterids</taxon>
        <taxon>lamiids</taxon>
        <taxon>Solanales</taxon>
        <taxon>Solanaceae</taxon>
        <taxon>Solanoideae</taxon>
        <taxon>Capsiceae</taxon>
        <taxon>Capsicum</taxon>
    </lineage>
</organism>
<feature type="region of interest" description="Disordered" evidence="1">
    <location>
        <begin position="158"/>
        <end position="244"/>
    </location>
</feature>
<feature type="domain" description="Yippee" evidence="2">
    <location>
        <begin position="33"/>
        <end position="132"/>
    </location>
</feature>
<dbReference type="Gramene" id="PHT80190">
    <property type="protein sequence ID" value="PHT80190"/>
    <property type="gene ID" value="T459_18242"/>
</dbReference>
<evidence type="ECO:0000313" key="3">
    <source>
        <dbReference type="EMBL" id="PHT80190.1"/>
    </source>
</evidence>
<dbReference type="Proteomes" id="UP000222542">
    <property type="component" value="Unassembled WGS sequence"/>
</dbReference>
<dbReference type="PROSITE" id="PS51792">
    <property type="entry name" value="YIPPEE"/>
    <property type="match status" value="1"/>
</dbReference>
<name>A0A2G2ZDW9_CAPAN</name>
<dbReference type="EMBL" id="AYRZ02000006">
    <property type="protein sequence ID" value="PHT80190.1"/>
    <property type="molecule type" value="Genomic_DNA"/>
</dbReference>
<accession>A0A2G2ZDW9</accession>
<proteinExistence type="predicted"/>
<reference evidence="3 4" key="1">
    <citation type="journal article" date="2014" name="Nat. Genet.">
        <title>Genome sequence of the hot pepper provides insights into the evolution of pungency in Capsicum species.</title>
        <authorList>
            <person name="Kim S."/>
            <person name="Park M."/>
            <person name="Yeom S.I."/>
            <person name="Kim Y.M."/>
            <person name="Lee J.M."/>
            <person name="Lee H.A."/>
            <person name="Seo E."/>
            <person name="Choi J."/>
            <person name="Cheong K."/>
            <person name="Kim K.T."/>
            <person name="Jung K."/>
            <person name="Lee G.W."/>
            <person name="Oh S.K."/>
            <person name="Bae C."/>
            <person name="Kim S.B."/>
            <person name="Lee H.Y."/>
            <person name="Kim S.Y."/>
            <person name="Kim M.S."/>
            <person name="Kang B.C."/>
            <person name="Jo Y.D."/>
            <person name="Yang H.B."/>
            <person name="Jeong H.J."/>
            <person name="Kang W.H."/>
            <person name="Kwon J.K."/>
            <person name="Shin C."/>
            <person name="Lim J.Y."/>
            <person name="Park J.H."/>
            <person name="Huh J.H."/>
            <person name="Kim J.S."/>
            <person name="Kim B.D."/>
            <person name="Cohen O."/>
            <person name="Paran I."/>
            <person name="Suh M.C."/>
            <person name="Lee S.B."/>
            <person name="Kim Y.K."/>
            <person name="Shin Y."/>
            <person name="Noh S.J."/>
            <person name="Park J."/>
            <person name="Seo Y.S."/>
            <person name="Kwon S.Y."/>
            <person name="Kim H.A."/>
            <person name="Park J.M."/>
            <person name="Kim H.J."/>
            <person name="Choi S.B."/>
            <person name="Bosland P.W."/>
            <person name="Reeves G."/>
            <person name="Jo S.H."/>
            <person name="Lee B.W."/>
            <person name="Cho H.T."/>
            <person name="Choi H.S."/>
            <person name="Lee M.S."/>
            <person name="Yu Y."/>
            <person name="Do Choi Y."/>
            <person name="Park B.S."/>
            <person name="van Deynze A."/>
            <person name="Ashrafi H."/>
            <person name="Hill T."/>
            <person name="Kim W.T."/>
            <person name="Pai H.S."/>
            <person name="Ahn H.K."/>
            <person name="Yeam I."/>
            <person name="Giovannoni J.J."/>
            <person name="Rose J.K."/>
            <person name="Sorensen I."/>
            <person name="Lee S.J."/>
            <person name="Kim R.W."/>
            <person name="Choi I.Y."/>
            <person name="Choi B.S."/>
            <person name="Lim J.S."/>
            <person name="Lee Y.H."/>
            <person name="Choi D."/>
        </authorList>
    </citation>
    <scope>NUCLEOTIDE SEQUENCE [LARGE SCALE GENOMIC DNA]</scope>
    <source>
        <strain evidence="4">cv. CM334</strain>
    </source>
</reference>
<evidence type="ECO:0000313" key="4">
    <source>
        <dbReference type="Proteomes" id="UP000222542"/>
    </source>
</evidence>
<evidence type="ECO:0000259" key="2">
    <source>
        <dbReference type="PROSITE" id="PS51792"/>
    </source>
</evidence>
<feature type="region of interest" description="Disordered" evidence="1">
    <location>
        <begin position="14"/>
        <end position="34"/>
    </location>
</feature>